<dbReference type="AlphaFoldDB" id="A0A166H301"/>
<organism evidence="2">
    <name type="scientific">uncultured bacterium 5G4</name>
    <dbReference type="NCBI Taxonomy" id="1701326"/>
    <lineage>
        <taxon>Bacteria</taxon>
        <taxon>environmental samples</taxon>
    </lineage>
</organism>
<gene>
    <name evidence="2" type="ORF">5G4_016</name>
</gene>
<proteinExistence type="predicted"/>
<dbReference type="EMBL" id="KT342856">
    <property type="protein sequence ID" value="ANA08045.1"/>
    <property type="molecule type" value="Genomic_DNA"/>
</dbReference>
<accession>A0A166H301</accession>
<dbReference type="AntiFam" id="ANF00012">
    <property type="entry name" value="tRNA translation"/>
</dbReference>
<sequence length="62" mass="6838">MQFPLEMTRGPSFEGPLDSVVGGGRGIRTPDLRVMSPTSYRCSIPRRMCEPAARMPLATEQV</sequence>
<name>A0A166H301_9BACT</name>
<evidence type="ECO:0000256" key="1">
    <source>
        <dbReference type="SAM" id="MobiDB-lite"/>
    </source>
</evidence>
<protein>
    <submittedName>
        <fullName evidence="2">Uncharacterized protein</fullName>
    </submittedName>
</protein>
<feature type="region of interest" description="Disordered" evidence="1">
    <location>
        <begin position="1"/>
        <end position="32"/>
    </location>
</feature>
<evidence type="ECO:0000313" key="2">
    <source>
        <dbReference type="EMBL" id="ANA08045.1"/>
    </source>
</evidence>
<reference evidence="2" key="1">
    <citation type="submission" date="2015-07" db="EMBL/GenBank/DDBJ databases">
        <title>Exploring the genomic information of specific uncultured soil bacteria through a new metagenomic library-based strategy.</title>
        <authorList>
            <person name="Liu Y."/>
            <person name="Zhang R."/>
        </authorList>
    </citation>
    <scope>NUCLEOTIDE SEQUENCE</scope>
</reference>